<dbReference type="EMBL" id="VSRR010000764">
    <property type="protein sequence ID" value="MPC19367.1"/>
    <property type="molecule type" value="Genomic_DNA"/>
</dbReference>
<gene>
    <name evidence="1" type="ORF">E2C01_012280</name>
</gene>
<dbReference type="AlphaFoldDB" id="A0A5B7DDR7"/>
<reference evidence="1 2" key="1">
    <citation type="submission" date="2019-05" db="EMBL/GenBank/DDBJ databases">
        <title>Another draft genome of Portunus trituberculatus and its Hox gene families provides insights of decapod evolution.</title>
        <authorList>
            <person name="Jeong J.-H."/>
            <person name="Song I."/>
            <person name="Kim S."/>
            <person name="Choi T."/>
            <person name="Kim D."/>
            <person name="Ryu S."/>
            <person name="Kim W."/>
        </authorList>
    </citation>
    <scope>NUCLEOTIDE SEQUENCE [LARGE SCALE GENOMIC DNA]</scope>
    <source>
        <tissue evidence="1">Muscle</tissue>
    </source>
</reference>
<sequence>MDFLDHRTDILLLAPLSNLLKSAQNLPKPQEWGQEAEKAFTAINCWLISCTQFPTHQKFSPLCGHMSIPLGLHCSSGGGAG</sequence>
<protein>
    <submittedName>
        <fullName evidence="1">Uncharacterized protein</fullName>
    </submittedName>
</protein>
<name>A0A5B7DDR7_PORTR</name>
<comment type="caution">
    <text evidence="1">The sequence shown here is derived from an EMBL/GenBank/DDBJ whole genome shotgun (WGS) entry which is preliminary data.</text>
</comment>
<evidence type="ECO:0000313" key="2">
    <source>
        <dbReference type="Proteomes" id="UP000324222"/>
    </source>
</evidence>
<accession>A0A5B7DDR7</accession>
<evidence type="ECO:0000313" key="1">
    <source>
        <dbReference type="EMBL" id="MPC19367.1"/>
    </source>
</evidence>
<dbReference type="Proteomes" id="UP000324222">
    <property type="component" value="Unassembled WGS sequence"/>
</dbReference>
<keyword evidence="2" id="KW-1185">Reference proteome</keyword>
<proteinExistence type="predicted"/>
<organism evidence="1 2">
    <name type="scientific">Portunus trituberculatus</name>
    <name type="common">Swimming crab</name>
    <name type="synonym">Neptunus trituberculatus</name>
    <dbReference type="NCBI Taxonomy" id="210409"/>
    <lineage>
        <taxon>Eukaryota</taxon>
        <taxon>Metazoa</taxon>
        <taxon>Ecdysozoa</taxon>
        <taxon>Arthropoda</taxon>
        <taxon>Crustacea</taxon>
        <taxon>Multicrustacea</taxon>
        <taxon>Malacostraca</taxon>
        <taxon>Eumalacostraca</taxon>
        <taxon>Eucarida</taxon>
        <taxon>Decapoda</taxon>
        <taxon>Pleocyemata</taxon>
        <taxon>Brachyura</taxon>
        <taxon>Eubrachyura</taxon>
        <taxon>Portunoidea</taxon>
        <taxon>Portunidae</taxon>
        <taxon>Portuninae</taxon>
        <taxon>Portunus</taxon>
    </lineage>
</organism>